<keyword evidence="3" id="KW-0050">Antiport</keyword>
<dbReference type="InterPro" id="IPR006037">
    <property type="entry name" value="RCK_C"/>
</dbReference>
<evidence type="ECO:0000256" key="10">
    <source>
        <dbReference type="SAM" id="Phobius"/>
    </source>
</evidence>
<dbReference type="NCBIfam" id="NF003716">
    <property type="entry name" value="PRK05326.1-3"/>
    <property type="match status" value="1"/>
</dbReference>
<dbReference type="InterPro" id="IPR006153">
    <property type="entry name" value="Cation/H_exchanger_TM"/>
</dbReference>
<evidence type="ECO:0000256" key="9">
    <source>
        <dbReference type="SAM" id="MobiDB-lite"/>
    </source>
</evidence>
<feature type="transmembrane region" description="Helical" evidence="10">
    <location>
        <begin position="6"/>
        <end position="23"/>
    </location>
</feature>
<feature type="domain" description="RCK C-terminal" evidence="11">
    <location>
        <begin position="400"/>
        <end position="481"/>
    </location>
</feature>
<feature type="compositionally biased region" description="Basic and acidic residues" evidence="9">
    <location>
        <begin position="527"/>
        <end position="536"/>
    </location>
</feature>
<keyword evidence="8 10" id="KW-0472">Membrane</keyword>
<dbReference type="PANTHER" id="PTHR32507:SF7">
    <property type="entry name" value="K(+)_H(+) ANTIPORTER NHAP2"/>
    <property type="match status" value="1"/>
</dbReference>
<keyword evidence="7" id="KW-0406">Ion transport</keyword>
<name>A0A2T0MT04_9ACTN</name>
<evidence type="ECO:0000313" key="12">
    <source>
        <dbReference type="EMBL" id="PRX61735.1"/>
    </source>
</evidence>
<feature type="transmembrane region" description="Helical" evidence="10">
    <location>
        <begin position="271"/>
        <end position="290"/>
    </location>
</feature>
<dbReference type="SUPFAM" id="SSF116726">
    <property type="entry name" value="TrkA C-terminal domain-like"/>
    <property type="match status" value="1"/>
</dbReference>
<feature type="compositionally biased region" description="Low complexity" evidence="9">
    <location>
        <begin position="508"/>
        <end position="520"/>
    </location>
</feature>
<feature type="transmembrane region" description="Helical" evidence="10">
    <location>
        <begin position="296"/>
        <end position="320"/>
    </location>
</feature>
<keyword evidence="2" id="KW-0813">Transport</keyword>
<feature type="region of interest" description="Disordered" evidence="9">
    <location>
        <begin position="484"/>
        <end position="585"/>
    </location>
</feature>
<accession>A0A2T0MT04</accession>
<dbReference type="GO" id="GO:0005886">
    <property type="term" value="C:plasma membrane"/>
    <property type="evidence" value="ECO:0007669"/>
    <property type="project" value="UniProtKB-SubCell"/>
</dbReference>
<feature type="transmembrane region" description="Helical" evidence="10">
    <location>
        <begin position="30"/>
        <end position="46"/>
    </location>
</feature>
<feature type="transmembrane region" description="Helical" evidence="10">
    <location>
        <begin position="364"/>
        <end position="387"/>
    </location>
</feature>
<dbReference type="AlphaFoldDB" id="A0A2T0MT04"/>
<dbReference type="GO" id="GO:0006813">
    <property type="term" value="P:potassium ion transport"/>
    <property type="evidence" value="ECO:0007669"/>
    <property type="project" value="InterPro"/>
</dbReference>
<dbReference type="EMBL" id="PVNG01000014">
    <property type="protein sequence ID" value="PRX61735.1"/>
    <property type="molecule type" value="Genomic_DNA"/>
</dbReference>
<feature type="transmembrane region" description="Helical" evidence="10">
    <location>
        <begin position="192"/>
        <end position="214"/>
    </location>
</feature>
<feature type="transmembrane region" description="Helical" evidence="10">
    <location>
        <begin position="332"/>
        <end position="352"/>
    </location>
</feature>
<dbReference type="RefSeq" id="WP_245956118.1">
    <property type="nucleotide sequence ID" value="NZ_PVNG01000014.1"/>
</dbReference>
<keyword evidence="6 10" id="KW-1133">Transmembrane helix</keyword>
<dbReference type="NCBIfam" id="NF003715">
    <property type="entry name" value="PRK05326.1-2"/>
    <property type="match status" value="1"/>
</dbReference>
<evidence type="ECO:0000313" key="13">
    <source>
        <dbReference type="Proteomes" id="UP000238312"/>
    </source>
</evidence>
<evidence type="ECO:0000256" key="8">
    <source>
        <dbReference type="ARBA" id="ARBA00023136"/>
    </source>
</evidence>
<keyword evidence="13" id="KW-1185">Reference proteome</keyword>
<evidence type="ECO:0000256" key="5">
    <source>
        <dbReference type="ARBA" id="ARBA00022692"/>
    </source>
</evidence>
<sequence>MSLQQLYGVLLAGGMVLLAGIAAARTASRLGLPSLLLFLALGVLLGEDVLGIDFDDAQLAQTLGTSALAVILVEGGLSTRWADIRRLLLPSALLATVGVTVSVVITAVSAHYLLGMNLQLALLLGAIISSTDAAAVFSVLRVLPLPRRVAGMLEAESGFNDAPTVILVLVFSATPDKLGEPLAIAGQISFELVAGAAIGLACGWAGTLALRYVALPATGLYPLATVGLGVISFAAAGAVHASGYIAAYLAGLVLGNAVLPHRAATRSFADGIGWLAQIGLFVMLGLLVTPSELPGVLLPAVVIGAVLLLVARPASVLASLFPFRTGWRQHVFISWAGLRGAVPIVLATYPIVAEVPGSRQLLNIVFVLVVLFTLLQGPTLPLLARLLGIVQPHEAREVDIESAPLDVLAAELLTLTVPPGSRLHGVEIFELRLPKPSIVTLIVRDGDTLVPEPGTLLREGDEVLIVTTPDTRGRVEQRLRAVGRGGRLAHWHGEHGEAEPGRTPPTATPASSTPVSSARAEPVPASEPEHDAEHGPEGGTAGGARRGRPYWRTKLGGRIRPTKITPSAPPEEESLPEAESDRAVN</sequence>
<comment type="caution">
    <text evidence="12">The sequence shown here is derived from an EMBL/GenBank/DDBJ whole genome shotgun (WGS) entry which is preliminary data.</text>
</comment>
<organism evidence="12 13">
    <name type="scientific">Nonomuraea fuscirosea</name>
    <dbReference type="NCBI Taxonomy" id="1291556"/>
    <lineage>
        <taxon>Bacteria</taxon>
        <taxon>Bacillati</taxon>
        <taxon>Actinomycetota</taxon>
        <taxon>Actinomycetes</taxon>
        <taxon>Streptosporangiales</taxon>
        <taxon>Streptosporangiaceae</taxon>
        <taxon>Nonomuraea</taxon>
    </lineage>
</organism>
<dbReference type="GO" id="GO:0015297">
    <property type="term" value="F:antiporter activity"/>
    <property type="evidence" value="ECO:0007669"/>
    <property type="project" value="UniProtKB-KW"/>
</dbReference>
<dbReference type="InterPro" id="IPR038770">
    <property type="entry name" value="Na+/solute_symporter_sf"/>
</dbReference>
<dbReference type="Gene3D" id="3.30.70.1450">
    <property type="entry name" value="Regulator of K+ conductance, C-terminal domain"/>
    <property type="match status" value="1"/>
</dbReference>
<feature type="transmembrane region" description="Helical" evidence="10">
    <location>
        <begin position="89"/>
        <end position="114"/>
    </location>
</feature>
<dbReference type="GO" id="GO:0008324">
    <property type="term" value="F:monoatomic cation transmembrane transporter activity"/>
    <property type="evidence" value="ECO:0007669"/>
    <property type="project" value="InterPro"/>
</dbReference>
<protein>
    <submittedName>
        <fullName evidence="12">Potassium/proton antiporter (CPA1 family)</fullName>
    </submittedName>
</protein>
<dbReference type="Proteomes" id="UP000238312">
    <property type="component" value="Unassembled WGS sequence"/>
</dbReference>
<keyword evidence="4" id="KW-1003">Cell membrane</keyword>
<evidence type="ECO:0000256" key="4">
    <source>
        <dbReference type="ARBA" id="ARBA00022475"/>
    </source>
</evidence>
<dbReference type="Pfam" id="PF00999">
    <property type="entry name" value="Na_H_Exchanger"/>
    <property type="match status" value="1"/>
</dbReference>
<evidence type="ECO:0000256" key="1">
    <source>
        <dbReference type="ARBA" id="ARBA00004651"/>
    </source>
</evidence>
<reference evidence="12 13" key="1">
    <citation type="submission" date="2018-03" db="EMBL/GenBank/DDBJ databases">
        <title>Genomic Encyclopedia of Type Strains, Phase III (KMG-III): the genomes of soil and plant-associated and newly described type strains.</title>
        <authorList>
            <person name="Whitman W."/>
        </authorList>
    </citation>
    <scope>NUCLEOTIDE SEQUENCE [LARGE SCALE GENOMIC DNA]</scope>
    <source>
        <strain evidence="12 13">CGMCC 4.7104</strain>
    </source>
</reference>
<proteinExistence type="predicted"/>
<dbReference type="Gene3D" id="1.20.1530.20">
    <property type="match status" value="1"/>
</dbReference>
<evidence type="ECO:0000256" key="7">
    <source>
        <dbReference type="ARBA" id="ARBA00023065"/>
    </source>
</evidence>
<evidence type="ECO:0000256" key="2">
    <source>
        <dbReference type="ARBA" id="ARBA00022448"/>
    </source>
</evidence>
<feature type="transmembrane region" description="Helical" evidence="10">
    <location>
        <begin position="226"/>
        <end position="259"/>
    </location>
</feature>
<gene>
    <name evidence="12" type="ORF">B0I32_114104</name>
</gene>
<evidence type="ECO:0000256" key="3">
    <source>
        <dbReference type="ARBA" id="ARBA00022449"/>
    </source>
</evidence>
<feature type="transmembrane region" description="Helical" evidence="10">
    <location>
        <begin position="120"/>
        <end position="143"/>
    </location>
</feature>
<evidence type="ECO:0000259" key="11">
    <source>
        <dbReference type="PROSITE" id="PS51202"/>
    </source>
</evidence>
<feature type="compositionally biased region" description="Basic and acidic residues" evidence="9">
    <location>
        <begin position="491"/>
        <end position="500"/>
    </location>
</feature>
<dbReference type="PROSITE" id="PS51202">
    <property type="entry name" value="RCK_C"/>
    <property type="match status" value="1"/>
</dbReference>
<comment type="subcellular location">
    <subcellularLocation>
        <location evidence="1">Cell membrane</location>
        <topology evidence="1">Multi-pass membrane protein</topology>
    </subcellularLocation>
</comment>
<dbReference type="PANTHER" id="PTHR32507">
    <property type="entry name" value="NA(+)/H(+) ANTIPORTER 1"/>
    <property type="match status" value="1"/>
</dbReference>
<dbReference type="Pfam" id="PF02080">
    <property type="entry name" value="TrkA_C"/>
    <property type="match status" value="1"/>
</dbReference>
<dbReference type="GO" id="GO:1902600">
    <property type="term" value="P:proton transmembrane transport"/>
    <property type="evidence" value="ECO:0007669"/>
    <property type="project" value="InterPro"/>
</dbReference>
<keyword evidence="5 10" id="KW-0812">Transmembrane</keyword>
<evidence type="ECO:0000256" key="6">
    <source>
        <dbReference type="ARBA" id="ARBA00022989"/>
    </source>
</evidence>
<dbReference type="InterPro" id="IPR036721">
    <property type="entry name" value="RCK_C_sf"/>
</dbReference>
<feature type="compositionally biased region" description="Basic residues" evidence="9">
    <location>
        <begin position="545"/>
        <end position="561"/>
    </location>
</feature>